<dbReference type="InterPro" id="IPR050416">
    <property type="entry name" value="FAD-linked_Oxidoreductase"/>
</dbReference>
<dbReference type="AlphaFoldDB" id="A0A9W7W6H3"/>
<feature type="domain" description="FAD-binding PCMH-type" evidence="5">
    <location>
        <begin position="46"/>
        <end position="217"/>
    </location>
</feature>
<keyword evidence="2" id="KW-0285">Flavoprotein</keyword>
<comment type="similarity">
    <text evidence="1">Belongs to the oxygen-dependent FAD-linked oxidoreductase family.</text>
</comment>
<dbReference type="SUPFAM" id="SSF56176">
    <property type="entry name" value="FAD-binding/transporter-associated domain-like"/>
    <property type="match status" value="1"/>
</dbReference>
<evidence type="ECO:0000256" key="4">
    <source>
        <dbReference type="ARBA" id="ARBA00023002"/>
    </source>
</evidence>
<keyword evidence="3" id="KW-0274">FAD</keyword>
<dbReference type="GO" id="GO:0016491">
    <property type="term" value="F:oxidoreductase activity"/>
    <property type="evidence" value="ECO:0007669"/>
    <property type="project" value="UniProtKB-KW"/>
</dbReference>
<dbReference type="Gene3D" id="3.30.465.10">
    <property type="match status" value="1"/>
</dbReference>
<comment type="caution">
    <text evidence="6">The sequence shown here is derived from an EMBL/GenBank/DDBJ whole genome shotgun (WGS) entry which is preliminary data.</text>
</comment>
<dbReference type="PANTHER" id="PTHR42973">
    <property type="entry name" value="BINDING OXIDOREDUCTASE, PUTATIVE (AFU_ORTHOLOGUE AFUA_1G17690)-RELATED"/>
    <property type="match status" value="1"/>
</dbReference>
<evidence type="ECO:0000256" key="3">
    <source>
        <dbReference type="ARBA" id="ARBA00022827"/>
    </source>
</evidence>
<dbReference type="PANTHER" id="PTHR42973:SF53">
    <property type="entry name" value="FAD-BINDING PCMH-TYPE DOMAIN-CONTAINING PROTEIN-RELATED"/>
    <property type="match status" value="1"/>
</dbReference>
<dbReference type="Pfam" id="PF01565">
    <property type="entry name" value="FAD_binding_4"/>
    <property type="match status" value="1"/>
</dbReference>
<organism evidence="6 7">
    <name type="scientific">Teratosphaeria destructans</name>
    <dbReference type="NCBI Taxonomy" id="418781"/>
    <lineage>
        <taxon>Eukaryota</taxon>
        <taxon>Fungi</taxon>
        <taxon>Dikarya</taxon>
        <taxon>Ascomycota</taxon>
        <taxon>Pezizomycotina</taxon>
        <taxon>Dothideomycetes</taxon>
        <taxon>Dothideomycetidae</taxon>
        <taxon>Mycosphaerellales</taxon>
        <taxon>Teratosphaeriaceae</taxon>
        <taxon>Teratosphaeria</taxon>
    </lineage>
</organism>
<dbReference type="InterPro" id="IPR016169">
    <property type="entry name" value="FAD-bd_PCMH_sub2"/>
</dbReference>
<sequence>MSTLAQSTQAHALIQALAEAEVQFQVLVPEDPDYDARVQSYWSLQTRLKPSHFILPRSAQEVASVIKVLTTHRATFAVRSGGHTPHAGANNIEGGVTIDLSLMNWTRYDAAAETVDIGPGGRWRDVYGELDKHGRVVAGGRNGTVGVGGLIIGGGISFSTGRRGFACDDVISFEVVLADGRIITASMEEHPDLYFALKGGSGNFGIVTNYKMHALKSEGIYGGLKVYPEQVTPSAIEALPDFKDIVVVVAFAQVAGVADAPAYDGFKDLPAIMNTCKPTTALGAVSEYDVVPGGNQSTFFTATFGNEARIVAKATELHKQFVDDLKGFIPDGDFTTQCLLQPLPKIYGEISARHGGNVMGLDRQPIDGLLFVAIVLVKTPEQQAFAYPRIQSWVEKLRAYAATIEDGNLDWVYLNYADRSQDPLRSYGAENVRRMKQVAAKYDPQAVFQDLCPGGFKISHVAELT</sequence>
<protein>
    <submittedName>
        <fullName evidence="6">FAD-binding domain-containing protein</fullName>
    </submittedName>
</protein>
<name>A0A9W7W6H3_9PEZI</name>
<dbReference type="OrthoDB" id="2151789at2759"/>
<reference evidence="6 7" key="2">
    <citation type="journal article" date="2021" name="Curr. Genet.">
        <title>Genetic response to nitrogen starvation in the aggressive Eucalyptus foliar pathogen Teratosphaeria destructans.</title>
        <authorList>
            <person name="Havenga M."/>
            <person name="Wingfield B.D."/>
            <person name="Wingfield M.J."/>
            <person name="Dreyer L.L."/>
            <person name="Roets F."/>
            <person name="Aylward J."/>
        </authorList>
    </citation>
    <scope>NUCLEOTIDE SEQUENCE [LARGE SCALE GENOMIC DNA]</scope>
    <source>
        <strain evidence="6">CMW44962</strain>
    </source>
</reference>
<dbReference type="EMBL" id="RIBY02000213">
    <property type="protein sequence ID" value="KAH9844892.1"/>
    <property type="molecule type" value="Genomic_DNA"/>
</dbReference>
<evidence type="ECO:0000256" key="1">
    <source>
        <dbReference type="ARBA" id="ARBA00005466"/>
    </source>
</evidence>
<dbReference type="InterPro" id="IPR036318">
    <property type="entry name" value="FAD-bd_PCMH-like_sf"/>
</dbReference>
<dbReference type="InterPro" id="IPR006094">
    <property type="entry name" value="Oxid_FAD_bind_N"/>
</dbReference>
<reference evidence="6 7" key="1">
    <citation type="journal article" date="2018" name="IMA Fungus">
        <title>IMA Genome-F 10: Nine draft genome sequences of Claviceps purpurea s.lat., including C. arundinis, C. humidiphila, and C. cf. spartinae, pseudomolecules for the pitch canker pathogen Fusarium circinatum, draft genome of Davidsoniella eucalypti, Grosmannia galeiformis, Quambalaria eucalypti, and Teratosphaeria destructans.</title>
        <authorList>
            <person name="Wingfield B.D."/>
            <person name="Liu M."/>
            <person name="Nguyen H.D."/>
            <person name="Lane F.A."/>
            <person name="Morgan S.W."/>
            <person name="De Vos L."/>
            <person name="Wilken P.M."/>
            <person name="Duong T.A."/>
            <person name="Aylward J."/>
            <person name="Coetzee M.P."/>
            <person name="Dadej K."/>
            <person name="De Beer Z.W."/>
            <person name="Findlay W."/>
            <person name="Havenga M."/>
            <person name="Kolarik M."/>
            <person name="Menzies J.G."/>
            <person name="Naidoo K."/>
            <person name="Pochopski O."/>
            <person name="Shoukouhi P."/>
            <person name="Santana Q.C."/>
            <person name="Seifert K.A."/>
            <person name="Soal N."/>
            <person name="Steenkamp E.T."/>
            <person name="Tatham C.T."/>
            <person name="van der Nest M.A."/>
            <person name="Wingfield M.J."/>
        </authorList>
    </citation>
    <scope>NUCLEOTIDE SEQUENCE [LARGE SCALE GENOMIC DNA]</scope>
    <source>
        <strain evidence="6">CMW44962</strain>
    </source>
</reference>
<dbReference type="InterPro" id="IPR016166">
    <property type="entry name" value="FAD-bd_PCMH"/>
</dbReference>
<dbReference type="PROSITE" id="PS51387">
    <property type="entry name" value="FAD_PCMH"/>
    <property type="match status" value="1"/>
</dbReference>
<keyword evidence="7" id="KW-1185">Reference proteome</keyword>
<evidence type="ECO:0000313" key="7">
    <source>
        <dbReference type="Proteomes" id="UP001138500"/>
    </source>
</evidence>
<keyword evidence="4" id="KW-0560">Oxidoreductase</keyword>
<dbReference type="GO" id="GO:0071949">
    <property type="term" value="F:FAD binding"/>
    <property type="evidence" value="ECO:0007669"/>
    <property type="project" value="InterPro"/>
</dbReference>
<evidence type="ECO:0000256" key="2">
    <source>
        <dbReference type="ARBA" id="ARBA00022630"/>
    </source>
</evidence>
<evidence type="ECO:0000259" key="5">
    <source>
        <dbReference type="PROSITE" id="PS51387"/>
    </source>
</evidence>
<dbReference type="Proteomes" id="UP001138500">
    <property type="component" value="Unassembled WGS sequence"/>
</dbReference>
<proteinExistence type="inferred from homology"/>
<gene>
    <name evidence="6" type="ORF">Tdes44962_MAKER07072</name>
</gene>
<accession>A0A9W7W6H3</accession>
<evidence type="ECO:0000313" key="6">
    <source>
        <dbReference type="EMBL" id="KAH9844892.1"/>
    </source>
</evidence>